<dbReference type="InterPro" id="IPR047214">
    <property type="entry name" value="TPP_PDC_IPDC"/>
</dbReference>
<dbReference type="InterPro" id="IPR012000">
    <property type="entry name" value="Thiamin_PyroP_enz_cen_dom"/>
</dbReference>
<dbReference type="Pfam" id="PF02776">
    <property type="entry name" value="TPP_enzyme_N"/>
    <property type="match status" value="1"/>
</dbReference>
<dbReference type="SUPFAM" id="SSF52518">
    <property type="entry name" value="Thiamin diphosphate-binding fold (THDP-binding)"/>
    <property type="match status" value="2"/>
</dbReference>
<reference evidence="16" key="1">
    <citation type="journal article" date="2019" name="Int. J. Syst. Evol. Microbiol.">
        <title>The Global Catalogue of Microorganisms (GCM) 10K type strain sequencing project: providing services to taxonomists for standard genome sequencing and annotation.</title>
        <authorList>
            <consortium name="The Broad Institute Genomics Platform"/>
            <consortium name="The Broad Institute Genome Sequencing Center for Infectious Disease"/>
            <person name="Wu L."/>
            <person name="Ma J."/>
        </authorList>
    </citation>
    <scope>NUCLEOTIDE SEQUENCE [LARGE SCALE GENOMIC DNA]</scope>
    <source>
        <strain evidence="16">JCM 18303</strain>
    </source>
</reference>
<dbReference type="InterPro" id="IPR012110">
    <property type="entry name" value="PDC/IPDC-like"/>
</dbReference>
<accession>A0ABP9RGC8</accession>
<keyword evidence="16" id="KW-1185">Reference proteome</keyword>
<dbReference type="CDD" id="cd02005">
    <property type="entry name" value="TPP_PDC_IPDC"/>
    <property type="match status" value="1"/>
</dbReference>
<feature type="domain" description="Thiamine pyrophosphate enzyme N-terminal TPP-binding" evidence="14">
    <location>
        <begin position="5"/>
        <end position="109"/>
    </location>
</feature>
<organism evidence="15 16">
    <name type="scientific">Pseudonocardia eucalypti</name>
    <dbReference type="NCBI Taxonomy" id="648755"/>
    <lineage>
        <taxon>Bacteria</taxon>
        <taxon>Bacillati</taxon>
        <taxon>Actinomycetota</taxon>
        <taxon>Actinomycetes</taxon>
        <taxon>Pseudonocardiales</taxon>
        <taxon>Pseudonocardiaceae</taxon>
        <taxon>Pseudonocardia</taxon>
    </lineage>
</organism>
<evidence type="ECO:0000259" key="12">
    <source>
        <dbReference type="Pfam" id="PF00205"/>
    </source>
</evidence>
<evidence type="ECO:0000313" key="15">
    <source>
        <dbReference type="EMBL" id="GAA5176488.1"/>
    </source>
</evidence>
<comment type="similarity">
    <text evidence="4 11">Belongs to the TPP enzyme family.</text>
</comment>
<dbReference type="InterPro" id="IPR029061">
    <property type="entry name" value="THDP-binding"/>
</dbReference>
<evidence type="ECO:0000256" key="9">
    <source>
        <dbReference type="ARBA" id="ARBA00023052"/>
    </source>
</evidence>
<comment type="cofactor">
    <cofactor evidence="2">
        <name>thiamine diphosphate</name>
        <dbReference type="ChEBI" id="CHEBI:58937"/>
    </cofactor>
</comment>
<protein>
    <recommendedName>
        <fullName evidence="5">Alpha-keto-acid decarboxylase</fullName>
    </recommendedName>
</protein>
<dbReference type="Pfam" id="PF00205">
    <property type="entry name" value="TPP_enzyme_M"/>
    <property type="match status" value="1"/>
</dbReference>
<evidence type="ECO:0000256" key="8">
    <source>
        <dbReference type="ARBA" id="ARBA00022842"/>
    </source>
</evidence>
<evidence type="ECO:0000256" key="5">
    <source>
        <dbReference type="ARBA" id="ARBA00020054"/>
    </source>
</evidence>
<dbReference type="Gene3D" id="3.40.50.1220">
    <property type="entry name" value="TPP-binding domain"/>
    <property type="match status" value="1"/>
</dbReference>
<dbReference type="InterPro" id="IPR000399">
    <property type="entry name" value="TPP-bd_CS"/>
</dbReference>
<keyword evidence="7" id="KW-0210">Decarboxylase</keyword>
<evidence type="ECO:0000313" key="16">
    <source>
        <dbReference type="Proteomes" id="UP001428817"/>
    </source>
</evidence>
<evidence type="ECO:0000256" key="3">
    <source>
        <dbReference type="ARBA" id="ARBA00002938"/>
    </source>
</evidence>
<dbReference type="InterPro" id="IPR029035">
    <property type="entry name" value="DHS-like_NAD/FAD-binding_dom"/>
</dbReference>
<comment type="caution">
    <text evidence="15">The sequence shown here is derived from an EMBL/GenBank/DDBJ whole genome shotgun (WGS) entry which is preliminary data.</text>
</comment>
<evidence type="ECO:0000256" key="10">
    <source>
        <dbReference type="ARBA" id="ARBA00023239"/>
    </source>
</evidence>
<evidence type="ECO:0000256" key="2">
    <source>
        <dbReference type="ARBA" id="ARBA00001964"/>
    </source>
</evidence>
<evidence type="ECO:0000256" key="1">
    <source>
        <dbReference type="ARBA" id="ARBA00001920"/>
    </source>
</evidence>
<sequence length="559" mass="59010">MTETTVGAYLATRLAQLGAHHLFGLPGDYNLNLLDEMLTVDGIRWTGTANELNAAYAADGYARTGRRPAALVTTYGVGELSALNGIAGSYAEDVPVVHIAGMPSRAAIQAGAPIHHTFLDGDFGRFQRMSREVTAAQAILEPHTAADEIDRVLRVALDTSKPVYLGVPLDVARAAVPADALRQPLRSSESEPTAVEEFRAALEARLGRETGICLLAGHRVHRRGLEPVVAGLAALPGVRLATQPGAKAMLDEDHPASLGTYTGATTQSPSTRDAVDQASALVMVGTVQSDFTTGFFTHRYDPATAVELAIDHARIGRAIYPGVRLEDSLPVLAELVERHAFPDAEAVTPAGAVAAPAGELDDPLDHAGLWAELQAWIPPATTVVAEAGTAYYGALDLRLSPESDLLGQPVWGSIGYTLPATLGAALAQPNRRPVLIIGDGSAQLTIQELGTIDAHGIRPVILLLNNNGYTVERLIQSPEAAYQDITPWDWTRIPAALGAPKVETSTVHTPRELRSALENAADPHRAAFIEVVLPPLNAPRLLAEIARGLGEANAAAGRG</sequence>
<evidence type="ECO:0000256" key="11">
    <source>
        <dbReference type="RuleBase" id="RU362132"/>
    </source>
</evidence>
<keyword evidence="6" id="KW-0479">Metal-binding</keyword>
<comment type="function">
    <text evidence="3">Decarboxylates branched-chain and aromatic alpha-keto acids to aldehydes.</text>
</comment>
<proteinExistence type="inferred from homology"/>
<dbReference type="EMBL" id="BAABJP010000068">
    <property type="protein sequence ID" value="GAA5176488.1"/>
    <property type="molecule type" value="Genomic_DNA"/>
</dbReference>
<dbReference type="Proteomes" id="UP001428817">
    <property type="component" value="Unassembled WGS sequence"/>
</dbReference>
<keyword evidence="8" id="KW-0460">Magnesium</keyword>
<evidence type="ECO:0000259" key="13">
    <source>
        <dbReference type="Pfam" id="PF02775"/>
    </source>
</evidence>
<dbReference type="RefSeq" id="WP_185065802.1">
    <property type="nucleotide sequence ID" value="NZ_BAABJP010000068.1"/>
</dbReference>
<name>A0ABP9RGC8_9PSEU</name>
<evidence type="ECO:0000259" key="14">
    <source>
        <dbReference type="Pfam" id="PF02776"/>
    </source>
</evidence>
<feature type="domain" description="Thiamine pyrophosphate enzyme TPP-binding" evidence="13">
    <location>
        <begin position="398"/>
        <end position="531"/>
    </location>
</feature>
<keyword evidence="10" id="KW-0456">Lyase</keyword>
<dbReference type="SUPFAM" id="SSF52467">
    <property type="entry name" value="DHS-like NAD/FAD-binding domain"/>
    <property type="match status" value="1"/>
</dbReference>
<dbReference type="InterPro" id="IPR012001">
    <property type="entry name" value="Thiamin_PyroP_enz_TPP-bd_dom"/>
</dbReference>
<feature type="domain" description="Thiamine pyrophosphate enzyme central" evidence="12">
    <location>
        <begin position="211"/>
        <end position="323"/>
    </location>
</feature>
<dbReference type="InterPro" id="IPR047213">
    <property type="entry name" value="TPP_PYR_PDC_IPDC-like"/>
</dbReference>
<evidence type="ECO:0000256" key="7">
    <source>
        <dbReference type="ARBA" id="ARBA00022793"/>
    </source>
</evidence>
<dbReference type="Pfam" id="PF02775">
    <property type="entry name" value="TPP_enzyme_C"/>
    <property type="match status" value="1"/>
</dbReference>
<gene>
    <name evidence="15" type="ORF">GCM10023321_85020</name>
</gene>
<dbReference type="InterPro" id="IPR011766">
    <property type="entry name" value="TPP_enzyme_TPP-bd"/>
</dbReference>
<dbReference type="PANTHER" id="PTHR43452">
    <property type="entry name" value="PYRUVATE DECARBOXYLASE"/>
    <property type="match status" value="1"/>
</dbReference>
<comment type="cofactor">
    <cofactor evidence="1">
        <name>a metal cation</name>
        <dbReference type="ChEBI" id="CHEBI:25213"/>
    </cofactor>
</comment>
<keyword evidence="9 11" id="KW-0786">Thiamine pyrophosphate</keyword>
<evidence type="ECO:0000256" key="6">
    <source>
        <dbReference type="ARBA" id="ARBA00022723"/>
    </source>
</evidence>
<dbReference type="PROSITE" id="PS00187">
    <property type="entry name" value="TPP_ENZYMES"/>
    <property type="match status" value="1"/>
</dbReference>
<dbReference type="Gene3D" id="3.40.50.970">
    <property type="match status" value="2"/>
</dbReference>
<evidence type="ECO:0000256" key="4">
    <source>
        <dbReference type="ARBA" id="ARBA00007812"/>
    </source>
</evidence>
<dbReference type="PIRSF" id="PIRSF036565">
    <property type="entry name" value="Pyruvt_ip_decrb"/>
    <property type="match status" value="1"/>
</dbReference>
<dbReference type="CDD" id="cd07038">
    <property type="entry name" value="TPP_PYR_PDC_IPDC_like"/>
    <property type="match status" value="1"/>
</dbReference>
<dbReference type="PANTHER" id="PTHR43452:SF30">
    <property type="entry name" value="PYRUVATE DECARBOXYLASE ISOZYME 1-RELATED"/>
    <property type="match status" value="1"/>
</dbReference>